<evidence type="ECO:0000256" key="2">
    <source>
        <dbReference type="ARBA" id="ARBA00006275"/>
    </source>
</evidence>
<dbReference type="AlphaFoldDB" id="A0A1V9FG78"/>
<keyword evidence="9" id="KW-1185">Reference proteome</keyword>
<dbReference type="Proteomes" id="UP000192276">
    <property type="component" value="Unassembled WGS sequence"/>
</dbReference>
<reference evidence="9" key="1">
    <citation type="submission" date="2016-04" db="EMBL/GenBank/DDBJ databases">
        <authorList>
            <person name="Chen L."/>
            <person name="Zhuang W."/>
            <person name="Wang G."/>
        </authorList>
    </citation>
    <scope>NUCLEOTIDE SEQUENCE [LARGE SCALE GENOMIC DNA]</scope>
    <source>
        <strain evidence="9">208</strain>
    </source>
</reference>
<comment type="similarity">
    <text evidence="2">Belongs to the SusD family.</text>
</comment>
<keyword evidence="3" id="KW-0732">Signal</keyword>
<evidence type="ECO:0000259" key="6">
    <source>
        <dbReference type="Pfam" id="PF07980"/>
    </source>
</evidence>
<keyword evidence="5" id="KW-0998">Cell outer membrane</keyword>
<evidence type="ECO:0000256" key="4">
    <source>
        <dbReference type="ARBA" id="ARBA00023136"/>
    </source>
</evidence>
<dbReference type="STRING" id="550983.A4R26_25100"/>
<dbReference type="InterPro" id="IPR011990">
    <property type="entry name" value="TPR-like_helical_dom_sf"/>
</dbReference>
<organism evidence="8 9">
    <name type="scientific">Niastella populi</name>
    <dbReference type="NCBI Taxonomy" id="550983"/>
    <lineage>
        <taxon>Bacteria</taxon>
        <taxon>Pseudomonadati</taxon>
        <taxon>Bacteroidota</taxon>
        <taxon>Chitinophagia</taxon>
        <taxon>Chitinophagales</taxon>
        <taxon>Chitinophagaceae</taxon>
        <taxon>Niastella</taxon>
    </lineage>
</organism>
<evidence type="ECO:0000256" key="5">
    <source>
        <dbReference type="ARBA" id="ARBA00023237"/>
    </source>
</evidence>
<name>A0A1V9FG78_9BACT</name>
<evidence type="ECO:0000313" key="8">
    <source>
        <dbReference type="EMBL" id="OQP57372.1"/>
    </source>
</evidence>
<evidence type="ECO:0000313" key="9">
    <source>
        <dbReference type="Proteomes" id="UP000192276"/>
    </source>
</evidence>
<dbReference type="InterPro" id="IPR012944">
    <property type="entry name" value="SusD_RagB_dom"/>
</dbReference>
<evidence type="ECO:0000256" key="1">
    <source>
        <dbReference type="ARBA" id="ARBA00004442"/>
    </source>
</evidence>
<dbReference type="EMBL" id="LWBP01000195">
    <property type="protein sequence ID" value="OQP57372.1"/>
    <property type="molecule type" value="Genomic_DNA"/>
</dbReference>
<evidence type="ECO:0000256" key="3">
    <source>
        <dbReference type="ARBA" id="ARBA00022729"/>
    </source>
</evidence>
<dbReference type="RefSeq" id="WP_165760355.1">
    <property type="nucleotide sequence ID" value="NZ_LWBP01000195.1"/>
</dbReference>
<dbReference type="GO" id="GO:0009279">
    <property type="term" value="C:cell outer membrane"/>
    <property type="evidence" value="ECO:0007669"/>
    <property type="project" value="UniProtKB-SubCell"/>
</dbReference>
<protein>
    <recommendedName>
        <fullName evidence="10">Carbohydrate-binding protein SusD</fullName>
    </recommendedName>
</protein>
<dbReference type="Pfam" id="PF14322">
    <property type="entry name" value="SusD-like_3"/>
    <property type="match status" value="1"/>
</dbReference>
<proteinExistence type="inferred from homology"/>
<dbReference type="SUPFAM" id="SSF48452">
    <property type="entry name" value="TPR-like"/>
    <property type="match status" value="1"/>
</dbReference>
<gene>
    <name evidence="8" type="ORF">A4R26_25100</name>
</gene>
<feature type="domain" description="RagB/SusD" evidence="6">
    <location>
        <begin position="314"/>
        <end position="479"/>
    </location>
</feature>
<dbReference type="PROSITE" id="PS51257">
    <property type="entry name" value="PROKAR_LIPOPROTEIN"/>
    <property type="match status" value="1"/>
</dbReference>
<dbReference type="Pfam" id="PF07980">
    <property type="entry name" value="SusD_RagB"/>
    <property type="match status" value="1"/>
</dbReference>
<comment type="caution">
    <text evidence="8">The sequence shown here is derived from an EMBL/GenBank/DDBJ whole genome shotgun (WGS) entry which is preliminary data.</text>
</comment>
<dbReference type="InterPro" id="IPR033985">
    <property type="entry name" value="SusD-like_N"/>
</dbReference>
<accession>A0A1V9FG78</accession>
<dbReference type="Gene3D" id="1.25.40.390">
    <property type="match status" value="1"/>
</dbReference>
<sequence>MNNIKHTRLMIWLAAGLLLTVTGCKKYLNQSPENSLTGDDFFKTEADANAAITGVYDALQACSDEFITWGEFRADLVSPLSNSDITYLYYQLFENNRVGSVWAAPYNVIGRANTVIEKVPGIPALDNRFTQEESNAIVGEALFLRALSYFYLVRTFKEVPLVLQPPSSDAVNFMVPKAGADSVLDQIEADLAIAERDVLVQFGKPAETRGRVTKGAVNALQTDVYLWRAKYKEAAAAAQKVLNNSTYALVPAENWFNIFSQKNATESIFEIQYDYQLSELNSLRGISGAFLMNPVLFSYFDGEKDLVRGLNRTYREAGSRTFWKYTGLTTDNIERPTNDPNFIIYRLPDVMLMCAEALAHLGPDEKNKAGELVNAVRERVELDPYDFLDNNAPTGLFIELIIKERAMELAMEGKRWFDLVRVATNENQPDFLISRVVAGRTVAERAQIRARIIDPRGWYLPIHRDELNKNPRLEQNPYYR</sequence>
<evidence type="ECO:0008006" key="10">
    <source>
        <dbReference type="Google" id="ProtNLM"/>
    </source>
</evidence>
<comment type="subcellular location">
    <subcellularLocation>
        <location evidence="1">Cell outer membrane</location>
    </subcellularLocation>
</comment>
<feature type="domain" description="SusD-like N-terminal" evidence="7">
    <location>
        <begin position="26"/>
        <end position="226"/>
    </location>
</feature>
<dbReference type="CDD" id="cd08977">
    <property type="entry name" value="SusD"/>
    <property type="match status" value="1"/>
</dbReference>
<evidence type="ECO:0000259" key="7">
    <source>
        <dbReference type="Pfam" id="PF14322"/>
    </source>
</evidence>
<keyword evidence="4" id="KW-0472">Membrane</keyword>